<name>A0A6H1Z859_9ZZZZ</name>
<proteinExistence type="predicted"/>
<evidence type="ECO:0000313" key="2">
    <source>
        <dbReference type="EMBL" id="QJB03852.1"/>
    </source>
</evidence>
<dbReference type="AlphaFoldDB" id="A0A6H1Z859"/>
<organism evidence="1">
    <name type="scientific">viral metagenome</name>
    <dbReference type="NCBI Taxonomy" id="1070528"/>
    <lineage>
        <taxon>unclassified sequences</taxon>
        <taxon>metagenomes</taxon>
        <taxon>organismal metagenomes</taxon>
    </lineage>
</organism>
<sequence>MPTKLQLVEIDRPRSPGEKLAEYLARPPQPILRFYGPIEEETALDGRHVLFAVRNGLPIPLLYGLYVTIRQNSSVEYISETDHIGPFSTDDWRLTLDSDGETEVEIRVGLVPFEILTDRVQIVVGG</sequence>
<dbReference type="EMBL" id="MT143863">
    <property type="protein sequence ID" value="QJB03852.1"/>
    <property type="molecule type" value="Genomic_DNA"/>
</dbReference>
<accession>A0A6H1Z859</accession>
<gene>
    <name evidence="1" type="ORF">MM171A00097_0122</name>
    <name evidence="2" type="ORF">MM171B00542_0023</name>
</gene>
<evidence type="ECO:0000313" key="1">
    <source>
        <dbReference type="EMBL" id="QJA43475.1"/>
    </source>
</evidence>
<protein>
    <submittedName>
        <fullName evidence="1">Uncharacterized protein</fullName>
    </submittedName>
</protein>
<dbReference type="EMBL" id="MT143710">
    <property type="protein sequence ID" value="QJA43475.1"/>
    <property type="molecule type" value="Genomic_DNA"/>
</dbReference>
<reference evidence="1" key="1">
    <citation type="submission" date="2020-03" db="EMBL/GenBank/DDBJ databases">
        <title>The deep terrestrial virosphere.</title>
        <authorList>
            <person name="Holmfeldt K."/>
            <person name="Nilsson E."/>
            <person name="Simone D."/>
            <person name="Lopez-Fernandez M."/>
            <person name="Wu X."/>
            <person name="de Brujin I."/>
            <person name="Lundin D."/>
            <person name="Andersson A."/>
            <person name="Bertilsson S."/>
            <person name="Dopson M."/>
        </authorList>
    </citation>
    <scope>NUCLEOTIDE SEQUENCE</scope>
    <source>
        <strain evidence="1">MM171A00097</strain>
        <strain evidence="2">MM171B00542</strain>
    </source>
</reference>